<dbReference type="FunFam" id="3.40.50.720:FF:000084">
    <property type="entry name" value="Short-chain dehydrogenase reductase"/>
    <property type="match status" value="1"/>
</dbReference>
<dbReference type="PRINTS" id="PR00080">
    <property type="entry name" value="SDRFAMILY"/>
</dbReference>
<dbReference type="SMART" id="SM00822">
    <property type="entry name" value="PKS_KR"/>
    <property type="match status" value="1"/>
</dbReference>
<dbReference type="PRINTS" id="PR00081">
    <property type="entry name" value="GDHRDH"/>
</dbReference>
<evidence type="ECO:0000313" key="4">
    <source>
        <dbReference type="EMBL" id="NEE04186.1"/>
    </source>
</evidence>
<name>A0A6L9SFY6_9ACTN</name>
<dbReference type="EMBL" id="JAAGOA010000030">
    <property type="protein sequence ID" value="NEE04186.1"/>
    <property type="molecule type" value="Genomic_DNA"/>
</dbReference>
<evidence type="ECO:0000256" key="1">
    <source>
        <dbReference type="ARBA" id="ARBA00006484"/>
    </source>
</evidence>
<sequence>MAQLNGVIVATGAASGIGRASAEVFAEQGAVVLGVDVADDGLATLRTRNIETIHADVTSQADCVRVAERAAELGPVRGLFNCAGLERHGSVVDTPEDDWDRVQDVNLKSIYLMSKAVIPRLHSSGGGAIVNMSSIQAHATQTEVAAYAATKGGVISLTRAMALDHGPENIRVTAICPGTIETPLVRANAEYFDPEDPQRQLAEWGRMHALNRIGQAGEVARFAAFLLSDEASFVTGSWHLVDGGLLASF</sequence>
<protein>
    <submittedName>
        <fullName evidence="4">SDR family oxidoreductase</fullName>
    </submittedName>
</protein>
<proteinExistence type="inferred from homology"/>
<dbReference type="Pfam" id="PF13561">
    <property type="entry name" value="adh_short_C2"/>
    <property type="match status" value="1"/>
</dbReference>
<dbReference type="InterPro" id="IPR057326">
    <property type="entry name" value="KR_dom"/>
</dbReference>
<dbReference type="PANTHER" id="PTHR43477:SF1">
    <property type="entry name" value="DIHYDROANTICAPSIN 7-DEHYDROGENASE"/>
    <property type="match status" value="1"/>
</dbReference>
<dbReference type="InterPro" id="IPR036291">
    <property type="entry name" value="NAD(P)-bd_dom_sf"/>
</dbReference>
<gene>
    <name evidence="4" type="ORF">G1H10_28850</name>
</gene>
<dbReference type="AlphaFoldDB" id="A0A6L9SFY6"/>
<reference evidence="4 5" key="1">
    <citation type="submission" date="2020-02" db="EMBL/GenBank/DDBJ databases">
        <authorList>
            <person name="Li X.-J."/>
            <person name="Han X.-M."/>
        </authorList>
    </citation>
    <scope>NUCLEOTIDE SEQUENCE [LARGE SCALE GENOMIC DNA]</scope>
    <source>
        <strain evidence="4 5">CCTCC AB 2017055</strain>
    </source>
</reference>
<accession>A0A6L9SFY6</accession>
<evidence type="ECO:0000259" key="3">
    <source>
        <dbReference type="SMART" id="SM00822"/>
    </source>
</evidence>
<dbReference type="PANTHER" id="PTHR43477">
    <property type="entry name" value="DIHYDROANTICAPSIN 7-DEHYDROGENASE"/>
    <property type="match status" value="1"/>
</dbReference>
<dbReference type="InterPro" id="IPR020904">
    <property type="entry name" value="Sc_DH/Rdtase_CS"/>
</dbReference>
<keyword evidence="2" id="KW-0560">Oxidoreductase</keyword>
<evidence type="ECO:0000256" key="2">
    <source>
        <dbReference type="ARBA" id="ARBA00023002"/>
    </source>
</evidence>
<comment type="similarity">
    <text evidence="1">Belongs to the short-chain dehydrogenases/reductases (SDR) family.</text>
</comment>
<dbReference type="InterPro" id="IPR002347">
    <property type="entry name" value="SDR_fam"/>
</dbReference>
<dbReference type="SUPFAM" id="SSF51735">
    <property type="entry name" value="NAD(P)-binding Rossmann-fold domains"/>
    <property type="match status" value="1"/>
</dbReference>
<dbReference type="Proteomes" id="UP000475214">
    <property type="component" value="Unassembled WGS sequence"/>
</dbReference>
<dbReference type="GO" id="GO:0016491">
    <property type="term" value="F:oxidoreductase activity"/>
    <property type="evidence" value="ECO:0007669"/>
    <property type="project" value="UniProtKB-KW"/>
</dbReference>
<comment type="caution">
    <text evidence="4">The sequence shown here is derived from an EMBL/GenBank/DDBJ whole genome shotgun (WGS) entry which is preliminary data.</text>
</comment>
<feature type="domain" description="Ketoreductase" evidence="3">
    <location>
        <begin position="6"/>
        <end position="178"/>
    </location>
</feature>
<dbReference type="InterPro" id="IPR051122">
    <property type="entry name" value="SDR_DHRS6-like"/>
</dbReference>
<organism evidence="4 5">
    <name type="scientific">Phytoactinopolyspora halotolerans</name>
    <dbReference type="NCBI Taxonomy" id="1981512"/>
    <lineage>
        <taxon>Bacteria</taxon>
        <taxon>Bacillati</taxon>
        <taxon>Actinomycetota</taxon>
        <taxon>Actinomycetes</taxon>
        <taxon>Jiangellales</taxon>
        <taxon>Jiangellaceae</taxon>
        <taxon>Phytoactinopolyspora</taxon>
    </lineage>
</organism>
<dbReference type="CDD" id="cd05233">
    <property type="entry name" value="SDR_c"/>
    <property type="match status" value="1"/>
</dbReference>
<dbReference type="PROSITE" id="PS00061">
    <property type="entry name" value="ADH_SHORT"/>
    <property type="match status" value="1"/>
</dbReference>
<dbReference type="RefSeq" id="WP_163744501.1">
    <property type="nucleotide sequence ID" value="NZ_JAAGOA010000030.1"/>
</dbReference>
<dbReference type="Gene3D" id="3.40.50.720">
    <property type="entry name" value="NAD(P)-binding Rossmann-like Domain"/>
    <property type="match status" value="1"/>
</dbReference>
<evidence type="ECO:0000313" key="5">
    <source>
        <dbReference type="Proteomes" id="UP000475214"/>
    </source>
</evidence>
<keyword evidence="5" id="KW-1185">Reference proteome</keyword>